<feature type="signal peptide" evidence="1">
    <location>
        <begin position="1"/>
        <end position="19"/>
    </location>
</feature>
<gene>
    <name evidence="2" type="ORF">GCM10007414_35250</name>
</gene>
<evidence type="ECO:0000313" key="2">
    <source>
        <dbReference type="EMBL" id="GGB18785.1"/>
    </source>
</evidence>
<feature type="chain" id="PRO_5045830997" description="DUF3316 domain-containing protein" evidence="1">
    <location>
        <begin position="20"/>
        <end position="112"/>
    </location>
</feature>
<dbReference type="InterPro" id="IPR016879">
    <property type="entry name" value="UCP028299"/>
</dbReference>
<name>A0ABQ1I5M1_9ALTE</name>
<dbReference type="Pfam" id="PF11777">
    <property type="entry name" value="DUF3316"/>
    <property type="match status" value="1"/>
</dbReference>
<protein>
    <recommendedName>
        <fullName evidence="4">DUF3316 domain-containing protein</fullName>
    </recommendedName>
</protein>
<evidence type="ECO:0008006" key="4">
    <source>
        <dbReference type="Google" id="ProtNLM"/>
    </source>
</evidence>
<dbReference type="EMBL" id="BMDY01000027">
    <property type="protein sequence ID" value="GGB18785.1"/>
    <property type="molecule type" value="Genomic_DNA"/>
</dbReference>
<keyword evidence="1" id="KW-0732">Signal</keyword>
<organism evidence="2 3">
    <name type="scientific">Agarivorans gilvus</name>
    <dbReference type="NCBI Taxonomy" id="680279"/>
    <lineage>
        <taxon>Bacteria</taxon>
        <taxon>Pseudomonadati</taxon>
        <taxon>Pseudomonadota</taxon>
        <taxon>Gammaproteobacteria</taxon>
        <taxon>Alteromonadales</taxon>
        <taxon>Alteromonadaceae</taxon>
        <taxon>Agarivorans</taxon>
    </lineage>
</organism>
<comment type="caution">
    <text evidence="2">The sequence shown here is derived from an EMBL/GenBank/DDBJ whole genome shotgun (WGS) entry which is preliminary data.</text>
</comment>
<dbReference type="PIRSF" id="PIRSF028299">
    <property type="entry name" value="UCP028299"/>
    <property type="match status" value="1"/>
</dbReference>
<dbReference type="Proteomes" id="UP000651977">
    <property type="component" value="Unassembled WGS sequence"/>
</dbReference>
<evidence type="ECO:0000313" key="3">
    <source>
        <dbReference type="Proteomes" id="UP000651977"/>
    </source>
</evidence>
<evidence type="ECO:0000256" key="1">
    <source>
        <dbReference type="SAM" id="SignalP"/>
    </source>
</evidence>
<keyword evidence="3" id="KW-1185">Reference proteome</keyword>
<sequence length="112" mass="12108">MKNLTILAAGLLATASVFASPLTVSSSTTVNAGTFESKTAAYDAGFNLANSLQEMERSQLSQQLSLWAHTPPSNIEVTNPEVKVVEVANSPEDIQYRAVVNVDYRFKTIESN</sequence>
<proteinExistence type="predicted"/>
<reference evidence="3" key="1">
    <citation type="journal article" date="2019" name="Int. J. Syst. Evol. Microbiol.">
        <title>The Global Catalogue of Microorganisms (GCM) 10K type strain sequencing project: providing services to taxonomists for standard genome sequencing and annotation.</title>
        <authorList>
            <consortium name="The Broad Institute Genomics Platform"/>
            <consortium name="The Broad Institute Genome Sequencing Center for Infectious Disease"/>
            <person name="Wu L."/>
            <person name="Ma J."/>
        </authorList>
    </citation>
    <scope>NUCLEOTIDE SEQUENCE [LARGE SCALE GENOMIC DNA]</scope>
    <source>
        <strain evidence="3">CGMCC 1.10131</strain>
    </source>
</reference>
<accession>A0ABQ1I5M1</accession>
<dbReference type="RefSeq" id="WP_055733274.1">
    <property type="nucleotide sequence ID" value="NZ_BMDY01000027.1"/>
</dbReference>